<organism evidence="8 9">
    <name type="scientific">Microlunatus ginsengisoli</name>
    <dbReference type="NCBI Taxonomy" id="363863"/>
    <lineage>
        <taxon>Bacteria</taxon>
        <taxon>Bacillati</taxon>
        <taxon>Actinomycetota</taxon>
        <taxon>Actinomycetes</taxon>
        <taxon>Propionibacteriales</taxon>
        <taxon>Propionibacteriaceae</taxon>
        <taxon>Microlunatus</taxon>
    </lineage>
</organism>
<keyword evidence="5" id="KW-0720">Serine protease</keyword>
<evidence type="ECO:0000313" key="9">
    <source>
        <dbReference type="Proteomes" id="UP001501490"/>
    </source>
</evidence>
<dbReference type="InterPro" id="IPR002470">
    <property type="entry name" value="Peptidase_S9A"/>
</dbReference>
<evidence type="ECO:0000256" key="4">
    <source>
        <dbReference type="ARBA" id="ARBA00022801"/>
    </source>
</evidence>
<dbReference type="PRINTS" id="PR00862">
    <property type="entry name" value="PROLIGOPTASE"/>
</dbReference>
<dbReference type="Proteomes" id="UP001501490">
    <property type="component" value="Unassembled WGS sequence"/>
</dbReference>
<dbReference type="EC" id="3.4.21.26" evidence="2"/>
<dbReference type="SUPFAM" id="SSF53474">
    <property type="entry name" value="alpha/beta-Hydrolases"/>
    <property type="match status" value="1"/>
</dbReference>
<evidence type="ECO:0000256" key="5">
    <source>
        <dbReference type="ARBA" id="ARBA00022825"/>
    </source>
</evidence>
<dbReference type="Gene3D" id="3.40.50.1820">
    <property type="entry name" value="alpha/beta hydrolase"/>
    <property type="match status" value="1"/>
</dbReference>
<keyword evidence="4" id="KW-0378">Hydrolase</keyword>
<reference evidence="9" key="1">
    <citation type="journal article" date="2019" name="Int. J. Syst. Evol. Microbiol.">
        <title>The Global Catalogue of Microorganisms (GCM) 10K type strain sequencing project: providing services to taxonomists for standard genome sequencing and annotation.</title>
        <authorList>
            <consortium name="The Broad Institute Genomics Platform"/>
            <consortium name="The Broad Institute Genome Sequencing Center for Infectious Disease"/>
            <person name="Wu L."/>
            <person name="Ma J."/>
        </authorList>
    </citation>
    <scope>NUCLEOTIDE SEQUENCE [LARGE SCALE GENOMIC DNA]</scope>
    <source>
        <strain evidence="9">JCM 16929</strain>
    </source>
</reference>
<comment type="catalytic activity">
    <reaction evidence="1">
        <text>Hydrolysis of Pro-|-Xaa &gt;&gt; Ala-|-Xaa in oligopeptides.</text>
        <dbReference type="EC" id="3.4.21.26"/>
    </reaction>
</comment>
<feature type="domain" description="Peptidase S9A N-terminal" evidence="7">
    <location>
        <begin position="10"/>
        <end position="421"/>
    </location>
</feature>
<dbReference type="SUPFAM" id="SSF50993">
    <property type="entry name" value="Peptidase/esterase 'gauge' domain"/>
    <property type="match status" value="1"/>
</dbReference>
<dbReference type="Pfam" id="PF00326">
    <property type="entry name" value="Peptidase_S9"/>
    <property type="match status" value="1"/>
</dbReference>
<proteinExistence type="predicted"/>
<gene>
    <name evidence="8" type="ORF">GCM10022236_22070</name>
</gene>
<evidence type="ECO:0000256" key="1">
    <source>
        <dbReference type="ARBA" id="ARBA00001070"/>
    </source>
</evidence>
<evidence type="ECO:0000259" key="6">
    <source>
        <dbReference type="Pfam" id="PF00326"/>
    </source>
</evidence>
<evidence type="ECO:0000313" key="8">
    <source>
        <dbReference type="EMBL" id="GAA3619429.1"/>
    </source>
</evidence>
<feature type="domain" description="Peptidase S9 prolyl oligopeptidase catalytic" evidence="6">
    <location>
        <begin position="499"/>
        <end position="702"/>
    </location>
</feature>
<dbReference type="Gene3D" id="2.130.10.120">
    <property type="entry name" value="Prolyl oligopeptidase, N-terminal domain"/>
    <property type="match status" value="1"/>
</dbReference>
<sequence length="707" mass="75304">MTVRHQLGYPQTRRDDVVDTLHGTPIADPYRWLEDPDSAETAAWVAAQNALTEGYLAGLPQRAWFTATMAAIVRRPRTGVPFVRAGRWFVTRNDGRQDQDVWYVADSLDELLAGGRVLIDPNGFSAGGTDSVGSFGVSPDGARACYGRSEGGSDWQTFVLLDLATGAEIDDAPIQTKFSEPTWLPDSRSYVYVDFAHDGPADGTQAAALAGAKLRLHRLGQAQADDRVLLEFPDNDELIMWPELSHDRRWLIVSIVEGTDSRNRLWVYPVLDQAGPSRLGEPIRLIDSPVAHIGFVRTVGERLVLRTDLDAPRGRIVSCDLGTYERTGLAELIELVPEGPDTLEHVVPAGETLLALSLRDAMPVLHRHALDGSLLGELDVSGGAVVGLNGSVDEPVAFVGMSSVTAPTEVSAVDGGSGQVTALPELVRAAGDGSTVFAPPEVRTERRVAASKDGTAVPYFLIVPSGVDLAEPRPTLLWGYGGFNVPIAAEYRPGWSGWLAAGGVLVIANLRGGGEFGTDWYEQGRLGAKQNVFDDLVAVAEDLVAAGVTTPDQLAVHGRSNGGLLVGAAITQRPDLFAAAVPGVGVLDMLRFHLFTIGAAWISDYGDPADPDHFATLLGYSPLHNVRPGTAYPATLVLTGDHDDRVVPLHSHKFTATLQHAQAGSAPVLARIEPAAGHGAGKSAAMVAAEWADLLAFCAFHTGLRTP</sequence>
<dbReference type="InterPro" id="IPR001375">
    <property type="entry name" value="Peptidase_S9_cat"/>
</dbReference>
<evidence type="ECO:0000256" key="3">
    <source>
        <dbReference type="ARBA" id="ARBA00022670"/>
    </source>
</evidence>
<protein>
    <recommendedName>
        <fullName evidence="2">prolyl oligopeptidase</fullName>
        <ecNumber evidence="2">3.4.21.26</ecNumber>
    </recommendedName>
</protein>
<dbReference type="InterPro" id="IPR029058">
    <property type="entry name" value="AB_hydrolase_fold"/>
</dbReference>
<keyword evidence="9" id="KW-1185">Reference proteome</keyword>
<dbReference type="RefSeq" id="WP_344804367.1">
    <property type="nucleotide sequence ID" value="NZ_BAABAB010000015.1"/>
</dbReference>
<dbReference type="Pfam" id="PF02897">
    <property type="entry name" value="Peptidase_S9_N"/>
    <property type="match status" value="1"/>
</dbReference>
<name>A0ABP6ZXE5_9ACTN</name>
<dbReference type="InterPro" id="IPR051167">
    <property type="entry name" value="Prolyl_oligopep/macrocyclase"/>
</dbReference>
<keyword evidence="3" id="KW-0645">Protease</keyword>
<dbReference type="PANTHER" id="PTHR42881">
    <property type="entry name" value="PROLYL ENDOPEPTIDASE"/>
    <property type="match status" value="1"/>
</dbReference>
<comment type="caution">
    <text evidence="8">The sequence shown here is derived from an EMBL/GenBank/DDBJ whole genome shotgun (WGS) entry which is preliminary data.</text>
</comment>
<accession>A0ABP6ZXE5</accession>
<dbReference type="EMBL" id="BAABAB010000015">
    <property type="protein sequence ID" value="GAA3619429.1"/>
    <property type="molecule type" value="Genomic_DNA"/>
</dbReference>
<dbReference type="InterPro" id="IPR023302">
    <property type="entry name" value="Pept_S9A_N"/>
</dbReference>
<evidence type="ECO:0000256" key="2">
    <source>
        <dbReference type="ARBA" id="ARBA00011897"/>
    </source>
</evidence>
<evidence type="ECO:0000259" key="7">
    <source>
        <dbReference type="Pfam" id="PF02897"/>
    </source>
</evidence>
<dbReference type="PANTHER" id="PTHR42881:SF2">
    <property type="entry name" value="PROLYL ENDOPEPTIDASE"/>
    <property type="match status" value="1"/>
</dbReference>